<keyword evidence="6" id="KW-0418">Kinase</keyword>
<dbReference type="PRINTS" id="PR00344">
    <property type="entry name" value="BCTRLSENSOR"/>
</dbReference>
<dbReference type="CDD" id="cd12914">
    <property type="entry name" value="PDC1_DGC_like"/>
    <property type="match status" value="1"/>
</dbReference>
<feature type="domain" description="Histidine kinase" evidence="10">
    <location>
        <begin position="592"/>
        <end position="825"/>
    </location>
</feature>
<sequence length="978" mass="106519">MKTTFPPWKLDVPAALAALVAGGLGLGLNAFPLSIGSDLHFIFGPIFPLIIALTFGPLYGMVAALLAGLATVWLWGHGLALPFLVAQAFVVGWCVRRWKWRALFADAVFWVGISPLLYFLHVRSGVYPDGLGPAVAFKYVVNGLLCTTLADSSLGWPAFGRLLARYGARLPENTMAARLTRVLTLVAVVPACALSAWYAHAASNQQEQEVRAELTTQTRFVANVLSDKLLVARQDVTILAERLSEMPDDPAAVARRLQRYHQHAFLFETLLVADTAGKVIASSPVVSEPQLNVAGHPYLQAALSGQNVVISDGLHCPVPAGKDPCIAFAAPIRLPDGSVRGVVEGRMTTTQLSRLLSGSVAHRGEPFHLVVLDWQSQVLATNRPDLFPLLAKTRLSDIRAYDRALWLPIPASGQEARFWVWQEREPETGWRCYALVPFAVVHQRAATVFIPFLLAIPFVLFVVAWASGVTVRRVMRPLDELTATARVLATDPERAPDILPDSPNGQTLPATQLPAEIAHLTEAFHAMARQVGKTMSYLRATNIELEIARQRLEDARDNLERELAARTAEIERREEARLRSQKLELLGHLTGGIAHNFNNLLTVILSYSSLELSRRAPDDPACKGLQSIRRAAERGRDLVKQLMAYSRASEASAALCFPLHDALRTVQGMVERLFNEEVELTTNFAAGEVFVYAIPQELEQVFLNLLVNARDAMPNGGTISLETTLVTDAAAEAGGVVFPAGSRLEDFLAAQPVVRISVRDTGTGIPPEVMARLCEPFFTTKEQHKGTGLGLSTALGTITSAGGLLRVESEVGKGTAFHVYLPVAEQPASGVPTSGSHRLSFLKPSAQAQRVLVVEDDPDVRATVGAALLAGGFAVVEARDGQAAWNIIQQQAGRFDLVVTDVRMPNVNGVQLASSIWETYPDLPVLFISGYADREDTGQSFAFRDNLIYKPFTAAEIVEKVKSMMDRNAAEYVTRETE</sequence>
<dbReference type="SMART" id="SM00388">
    <property type="entry name" value="HisKA"/>
    <property type="match status" value="1"/>
</dbReference>
<comment type="subcellular location">
    <subcellularLocation>
        <location evidence="2">Membrane</location>
    </subcellularLocation>
</comment>
<evidence type="ECO:0000313" key="14">
    <source>
        <dbReference type="Proteomes" id="UP000677668"/>
    </source>
</evidence>
<feature type="transmembrane region" description="Helical" evidence="9">
    <location>
        <begin position="102"/>
        <end position="120"/>
    </location>
</feature>
<dbReference type="InterPro" id="IPR005467">
    <property type="entry name" value="His_kinase_dom"/>
</dbReference>
<dbReference type="Pfam" id="PF00512">
    <property type="entry name" value="HisKA"/>
    <property type="match status" value="1"/>
</dbReference>
<dbReference type="CDD" id="cd00156">
    <property type="entry name" value="REC"/>
    <property type="match status" value="1"/>
</dbReference>
<evidence type="ECO:0000256" key="7">
    <source>
        <dbReference type="PROSITE-ProRule" id="PRU00169"/>
    </source>
</evidence>
<dbReference type="Gene3D" id="3.40.50.2300">
    <property type="match status" value="1"/>
</dbReference>
<gene>
    <name evidence="13" type="ORF">J8C05_13550</name>
</gene>
<evidence type="ECO:0000256" key="1">
    <source>
        <dbReference type="ARBA" id="ARBA00000085"/>
    </source>
</evidence>
<keyword evidence="4 7" id="KW-0597">Phosphoprotein</keyword>
<keyword evidence="9" id="KW-0472">Membrane</keyword>
<dbReference type="Gene3D" id="6.10.340.10">
    <property type="match status" value="1"/>
</dbReference>
<evidence type="ECO:0000256" key="4">
    <source>
        <dbReference type="ARBA" id="ARBA00022553"/>
    </source>
</evidence>
<dbReference type="InterPro" id="IPR003594">
    <property type="entry name" value="HATPase_dom"/>
</dbReference>
<dbReference type="Proteomes" id="UP000677668">
    <property type="component" value="Chromosome 2"/>
</dbReference>
<dbReference type="SMART" id="SM00304">
    <property type="entry name" value="HAMP"/>
    <property type="match status" value="1"/>
</dbReference>
<keyword evidence="14" id="KW-1185">Reference proteome</keyword>
<evidence type="ECO:0000256" key="6">
    <source>
        <dbReference type="ARBA" id="ARBA00022777"/>
    </source>
</evidence>
<dbReference type="Gene3D" id="1.10.287.130">
    <property type="match status" value="1"/>
</dbReference>
<dbReference type="SUPFAM" id="SSF55874">
    <property type="entry name" value="ATPase domain of HSP90 chaperone/DNA topoisomerase II/histidine kinase"/>
    <property type="match status" value="1"/>
</dbReference>
<name>A0ABX8B246_9BACT</name>
<dbReference type="InterPro" id="IPR036097">
    <property type="entry name" value="HisK_dim/P_sf"/>
</dbReference>
<dbReference type="PROSITE" id="PS50885">
    <property type="entry name" value="HAMP"/>
    <property type="match status" value="1"/>
</dbReference>
<feature type="transmembrane region" description="Helical" evidence="9">
    <location>
        <begin position="179"/>
        <end position="199"/>
    </location>
</feature>
<organism evidence="13 14">
    <name type="scientific">Chloracidobacterium sp. N</name>
    <dbReference type="NCBI Taxonomy" id="2821540"/>
    <lineage>
        <taxon>Bacteria</taxon>
        <taxon>Pseudomonadati</taxon>
        <taxon>Acidobacteriota</taxon>
        <taxon>Terriglobia</taxon>
        <taxon>Terriglobales</taxon>
        <taxon>Acidobacteriaceae</taxon>
        <taxon>Chloracidobacterium</taxon>
        <taxon>Chloracidobacterium aggregatum</taxon>
    </lineage>
</organism>
<dbReference type="PANTHER" id="PTHR43065">
    <property type="entry name" value="SENSOR HISTIDINE KINASE"/>
    <property type="match status" value="1"/>
</dbReference>
<keyword evidence="9" id="KW-1133">Transmembrane helix</keyword>
<proteinExistence type="predicted"/>
<keyword evidence="8" id="KW-0175">Coiled coil</keyword>
<dbReference type="InterPro" id="IPR001789">
    <property type="entry name" value="Sig_transdc_resp-reg_receiver"/>
</dbReference>
<dbReference type="PANTHER" id="PTHR43065:SF42">
    <property type="entry name" value="TWO-COMPONENT SENSOR PPRA"/>
    <property type="match status" value="1"/>
</dbReference>
<dbReference type="EC" id="2.7.13.3" evidence="3"/>
<dbReference type="Pfam" id="PF00072">
    <property type="entry name" value="Response_reg"/>
    <property type="match status" value="1"/>
</dbReference>
<dbReference type="Pfam" id="PF02518">
    <property type="entry name" value="HATPase_c"/>
    <property type="match status" value="1"/>
</dbReference>
<evidence type="ECO:0000256" key="2">
    <source>
        <dbReference type="ARBA" id="ARBA00004370"/>
    </source>
</evidence>
<dbReference type="SMART" id="SM00448">
    <property type="entry name" value="REC"/>
    <property type="match status" value="1"/>
</dbReference>
<dbReference type="CDD" id="cd00082">
    <property type="entry name" value="HisKA"/>
    <property type="match status" value="1"/>
</dbReference>
<feature type="modified residue" description="4-aspartylphosphate" evidence="7">
    <location>
        <position position="901"/>
    </location>
</feature>
<dbReference type="InterPro" id="IPR011006">
    <property type="entry name" value="CheY-like_superfamily"/>
</dbReference>
<feature type="transmembrane region" description="Helical" evidence="9">
    <location>
        <begin position="43"/>
        <end position="66"/>
    </location>
</feature>
<comment type="catalytic activity">
    <reaction evidence="1">
        <text>ATP + protein L-histidine = ADP + protein N-phospho-L-histidine.</text>
        <dbReference type="EC" id="2.7.13.3"/>
    </reaction>
</comment>
<dbReference type="SUPFAM" id="SSF47384">
    <property type="entry name" value="Homodimeric domain of signal transducing histidine kinase"/>
    <property type="match status" value="1"/>
</dbReference>
<keyword evidence="9" id="KW-0812">Transmembrane</keyword>
<dbReference type="EMBL" id="CP072643">
    <property type="protein sequence ID" value="QUV95048.1"/>
    <property type="molecule type" value="Genomic_DNA"/>
</dbReference>
<dbReference type="PROSITE" id="PS50109">
    <property type="entry name" value="HIS_KIN"/>
    <property type="match status" value="1"/>
</dbReference>
<dbReference type="InterPro" id="IPR003661">
    <property type="entry name" value="HisK_dim/P_dom"/>
</dbReference>
<dbReference type="SUPFAM" id="SSF52172">
    <property type="entry name" value="CheY-like"/>
    <property type="match status" value="1"/>
</dbReference>
<dbReference type="RefSeq" id="WP_211423290.1">
    <property type="nucleotide sequence ID" value="NZ_CP072643.1"/>
</dbReference>
<evidence type="ECO:0000259" key="11">
    <source>
        <dbReference type="PROSITE" id="PS50110"/>
    </source>
</evidence>
<keyword evidence="5" id="KW-0808">Transferase</keyword>
<evidence type="ECO:0000256" key="9">
    <source>
        <dbReference type="SAM" id="Phobius"/>
    </source>
</evidence>
<evidence type="ECO:0000256" key="5">
    <source>
        <dbReference type="ARBA" id="ARBA00022679"/>
    </source>
</evidence>
<feature type="transmembrane region" description="Helical" evidence="9">
    <location>
        <begin position="72"/>
        <end position="95"/>
    </location>
</feature>
<dbReference type="InterPro" id="IPR036890">
    <property type="entry name" value="HATPase_C_sf"/>
</dbReference>
<dbReference type="Gene3D" id="3.30.450.20">
    <property type="entry name" value="PAS domain"/>
    <property type="match status" value="1"/>
</dbReference>
<feature type="domain" description="HAMP" evidence="12">
    <location>
        <begin position="472"/>
        <end position="536"/>
    </location>
</feature>
<dbReference type="Gene3D" id="3.30.565.10">
    <property type="entry name" value="Histidine kinase-like ATPase, C-terminal domain"/>
    <property type="match status" value="1"/>
</dbReference>
<evidence type="ECO:0000256" key="8">
    <source>
        <dbReference type="SAM" id="Coils"/>
    </source>
</evidence>
<feature type="coiled-coil region" evidence="8">
    <location>
        <begin position="538"/>
        <end position="576"/>
    </location>
</feature>
<accession>A0ABX8B246</accession>
<dbReference type="SMART" id="SM00387">
    <property type="entry name" value="HATPase_c"/>
    <property type="match status" value="1"/>
</dbReference>
<feature type="domain" description="Response regulatory" evidence="11">
    <location>
        <begin position="850"/>
        <end position="965"/>
    </location>
</feature>
<evidence type="ECO:0000313" key="13">
    <source>
        <dbReference type="EMBL" id="QUV95048.1"/>
    </source>
</evidence>
<feature type="transmembrane region" description="Helical" evidence="9">
    <location>
        <begin position="445"/>
        <end position="466"/>
    </location>
</feature>
<dbReference type="PROSITE" id="PS50110">
    <property type="entry name" value="RESPONSE_REGULATORY"/>
    <property type="match status" value="1"/>
</dbReference>
<evidence type="ECO:0000259" key="10">
    <source>
        <dbReference type="PROSITE" id="PS50109"/>
    </source>
</evidence>
<feature type="transmembrane region" description="Helical" evidence="9">
    <location>
        <begin position="12"/>
        <end position="31"/>
    </location>
</feature>
<protein>
    <recommendedName>
        <fullName evidence="3">histidine kinase</fullName>
        <ecNumber evidence="3">2.7.13.3</ecNumber>
    </recommendedName>
</protein>
<dbReference type="InterPro" id="IPR003660">
    <property type="entry name" value="HAMP_dom"/>
</dbReference>
<evidence type="ECO:0000256" key="3">
    <source>
        <dbReference type="ARBA" id="ARBA00012438"/>
    </source>
</evidence>
<evidence type="ECO:0000259" key="12">
    <source>
        <dbReference type="PROSITE" id="PS50885"/>
    </source>
</evidence>
<reference evidence="13 14" key="1">
    <citation type="submission" date="2021-03" db="EMBL/GenBank/DDBJ databases">
        <title>Genomic and phenotypic characterization of Chloracidobacterium isolates provides evidence for multiple species.</title>
        <authorList>
            <person name="Saini M.K."/>
            <person name="Costas A.M.G."/>
            <person name="Tank M."/>
            <person name="Bryant D.A."/>
        </authorList>
    </citation>
    <scope>NUCLEOTIDE SEQUENCE [LARGE SCALE GENOMIC DNA]</scope>
    <source>
        <strain evidence="13 14">N</strain>
    </source>
</reference>
<dbReference type="InterPro" id="IPR004358">
    <property type="entry name" value="Sig_transdc_His_kin-like_C"/>
</dbReference>